<dbReference type="PANTHER" id="PTHR31157">
    <property type="entry name" value="SCP DOMAIN-CONTAINING PROTEIN"/>
    <property type="match status" value="1"/>
</dbReference>
<dbReference type="RefSeq" id="WP_114478833.1">
    <property type="nucleotide sequence ID" value="NZ_QPII01000006.1"/>
</dbReference>
<organism evidence="3 4">
    <name type="scientific">Billgrantia montanilacus</name>
    <dbReference type="NCBI Taxonomy" id="2282305"/>
    <lineage>
        <taxon>Bacteria</taxon>
        <taxon>Pseudomonadati</taxon>
        <taxon>Pseudomonadota</taxon>
        <taxon>Gammaproteobacteria</taxon>
        <taxon>Oceanospirillales</taxon>
        <taxon>Halomonadaceae</taxon>
        <taxon>Billgrantia</taxon>
    </lineage>
</organism>
<feature type="chain" id="PRO_5016638610" evidence="1">
    <location>
        <begin position="24"/>
        <end position="167"/>
    </location>
</feature>
<keyword evidence="1" id="KW-0732">Signal</keyword>
<dbReference type="Gene3D" id="3.40.33.10">
    <property type="entry name" value="CAP"/>
    <property type="match status" value="1"/>
</dbReference>
<dbReference type="InterPro" id="IPR014044">
    <property type="entry name" value="CAP_dom"/>
</dbReference>
<comment type="caution">
    <text evidence="3">The sequence shown here is derived from an EMBL/GenBank/DDBJ whole genome shotgun (WGS) entry which is preliminary data.</text>
</comment>
<evidence type="ECO:0000313" key="3">
    <source>
        <dbReference type="EMBL" id="RCV89354.1"/>
    </source>
</evidence>
<evidence type="ECO:0000259" key="2">
    <source>
        <dbReference type="Pfam" id="PF00188"/>
    </source>
</evidence>
<proteinExistence type="predicted"/>
<name>A0A368TXB2_9GAMM</name>
<reference evidence="3 4" key="1">
    <citation type="submission" date="2018-07" db="EMBL/GenBank/DDBJ databases">
        <title>Halomonas montanilacus sp. nov., isolated from Lake Pengyan on Tibetan Plateau.</title>
        <authorList>
            <person name="Lu H."/>
            <person name="Xing P."/>
            <person name="Wu Q."/>
        </authorList>
    </citation>
    <scope>NUCLEOTIDE SEQUENCE [LARGE SCALE GENOMIC DNA]</scope>
    <source>
        <strain evidence="3 4">PYC7W</strain>
    </source>
</reference>
<feature type="signal peptide" evidence="1">
    <location>
        <begin position="1"/>
        <end position="23"/>
    </location>
</feature>
<dbReference type="CDD" id="cd05379">
    <property type="entry name" value="CAP_bacterial"/>
    <property type="match status" value="1"/>
</dbReference>
<protein>
    <submittedName>
        <fullName evidence="3">CAP domain-containing protein</fullName>
    </submittedName>
</protein>
<evidence type="ECO:0000313" key="4">
    <source>
        <dbReference type="Proteomes" id="UP000252405"/>
    </source>
</evidence>
<feature type="domain" description="SCP" evidence="2">
    <location>
        <begin position="36"/>
        <end position="163"/>
    </location>
</feature>
<dbReference type="Proteomes" id="UP000252405">
    <property type="component" value="Unassembled WGS sequence"/>
</dbReference>
<evidence type="ECO:0000256" key="1">
    <source>
        <dbReference type="SAM" id="SignalP"/>
    </source>
</evidence>
<dbReference type="EMBL" id="QPII01000006">
    <property type="protein sequence ID" value="RCV89354.1"/>
    <property type="molecule type" value="Genomic_DNA"/>
</dbReference>
<keyword evidence="4" id="KW-1185">Reference proteome</keyword>
<dbReference type="InterPro" id="IPR035940">
    <property type="entry name" value="CAP_sf"/>
</dbReference>
<dbReference type="OrthoDB" id="68195at2"/>
<dbReference type="Pfam" id="PF00188">
    <property type="entry name" value="CAP"/>
    <property type="match status" value="1"/>
</dbReference>
<dbReference type="PANTHER" id="PTHR31157:SF1">
    <property type="entry name" value="SCP DOMAIN-CONTAINING PROTEIN"/>
    <property type="match status" value="1"/>
</dbReference>
<dbReference type="AlphaFoldDB" id="A0A368TXB2"/>
<accession>A0A368TXB2</accession>
<gene>
    <name evidence="3" type="ORF">DU505_09915</name>
</gene>
<dbReference type="SUPFAM" id="SSF55797">
    <property type="entry name" value="PR-1-like"/>
    <property type="match status" value="1"/>
</dbReference>
<sequence length="167" mass="18378">MHNPNLPIALLLLGFFTIGPLHAGDCEPDDRQQAMLERVNDVRSEARQCGDEEFQATQPLAWSCRLEEAAEAHSRDMADNEFFSHTDADDVGVNDRVSDIGYDWMAVGENIAAGQADVATVIEGWLSSPGHCANIMSDEFTEMGAAVIEAEGSDYSPFWTQVFARPR</sequence>